<dbReference type="EMBL" id="JXTC01000003">
    <property type="protein sequence ID" value="POO03061.1"/>
    <property type="molecule type" value="Genomic_DNA"/>
</dbReference>
<proteinExistence type="predicted"/>
<dbReference type="InParanoid" id="A0A2P5FZ48"/>
<evidence type="ECO:0000313" key="2">
    <source>
        <dbReference type="Proteomes" id="UP000237000"/>
    </source>
</evidence>
<comment type="caution">
    <text evidence="1">The sequence shown here is derived from an EMBL/GenBank/DDBJ whole genome shotgun (WGS) entry which is preliminary data.</text>
</comment>
<accession>A0A2P5FZ48</accession>
<gene>
    <name evidence="1" type="ORF">TorRG33x02_011220</name>
</gene>
<dbReference type="AlphaFoldDB" id="A0A2P5FZ48"/>
<reference evidence="2" key="1">
    <citation type="submission" date="2016-06" db="EMBL/GenBank/DDBJ databases">
        <title>Parallel loss of symbiosis genes in relatives of nitrogen-fixing non-legume Parasponia.</title>
        <authorList>
            <person name="Van Velzen R."/>
            <person name="Holmer R."/>
            <person name="Bu F."/>
            <person name="Rutten L."/>
            <person name="Van Zeijl A."/>
            <person name="Liu W."/>
            <person name="Santuari L."/>
            <person name="Cao Q."/>
            <person name="Sharma T."/>
            <person name="Shen D."/>
            <person name="Roswanjaya Y."/>
            <person name="Wardhani T."/>
            <person name="Kalhor M.S."/>
            <person name="Jansen J."/>
            <person name="Van den Hoogen J."/>
            <person name="Gungor B."/>
            <person name="Hartog M."/>
            <person name="Hontelez J."/>
            <person name="Verver J."/>
            <person name="Yang W.-C."/>
            <person name="Schijlen E."/>
            <person name="Repin R."/>
            <person name="Schilthuizen M."/>
            <person name="Schranz E."/>
            <person name="Heidstra R."/>
            <person name="Miyata K."/>
            <person name="Fedorova E."/>
            <person name="Kohlen W."/>
            <person name="Bisseling T."/>
            <person name="Smit S."/>
            <person name="Geurts R."/>
        </authorList>
    </citation>
    <scope>NUCLEOTIDE SEQUENCE [LARGE SCALE GENOMIC DNA]</scope>
    <source>
        <strain evidence="2">cv. RG33-2</strain>
    </source>
</reference>
<name>A0A2P5FZ48_TREOI</name>
<protein>
    <submittedName>
        <fullName evidence="1">Uncharacterized protein</fullName>
    </submittedName>
</protein>
<organism evidence="1 2">
    <name type="scientific">Trema orientale</name>
    <name type="common">Charcoal tree</name>
    <name type="synonym">Celtis orientalis</name>
    <dbReference type="NCBI Taxonomy" id="63057"/>
    <lineage>
        <taxon>Eukaryota</taxon>
        <taxon>Viridiplantae</taxon>
        <taxon>Streptophyta</taxon>
        <taxon>Embryophyta</taxon>
        <taxon>Tracheophyta</taxon>
        <taxon>Spermatophyta</taxon>
        <taxon>Magnoliopsida</taxon>
        <taxon>eudicotyledons</taxon>
        <taxon>Gunneridae</taxon>
        <taxon>Pentapetalae</taxon>
        <taxon>rosids</taxon>
        <taxon>fabids</taxon>
        <taxon>Rosales</taxon>
        <taxon>Cannabaceae</taxon>
        <taxon>Trema</taxon>
    </lineage>
</organism>
<dbReference type="OrthoDB" id="10531885at2759"/>
<evidence type="ECO:0000313" key="1">
    <source>
        <dbReference type="EMBL" id="POO03061.1"/>
    </source>
</evidence>
<keyword evidence="2" id="KW-1185">Reference proteome</keyword>
<sequence>GGPLTAWISGRGIYESRGASRCLGILTSRSDCPLGQGFLVMRSGCPLGQGLLVARLGYPLGRGLLVSRSDCSPSHETAFLVKKSNSPLSRGLLVAASWSRGQTTLLVEASWSRGQSTPRFSSLVPFWSRGLPSNLSRCSRVLYLGDENYPQ</sequence>
<feature type="non-terminal residue" evidence="1">
    <location>
        <position position="1"/>
    </location>
</feature>
<dbReference type="Proteomes" id="UP000237000">
    <property type="component" value="Unassembled WGS sequence"/>
</dbReference>